<feature type="transmembrane region" description="Helical" evidence="8">
    <location>
        <begin position="288"/>
        <end position="311"/>
    </location>
</feature>
<evidence type="ECO:0000256" key="2">
    <source>
        <dbReference type="ARBA" id="ARBA00009261"/>
    </source>
</evidence>
<evidence type="ECO:0000256" key="4">
    <source>
        <dbReference type="ARBA" id="ARBA00022475"/>
    </source>
</evidence>
<dbReference type="PANTHER" id="PTHR30330:SF3">
    <property type="entry name" value="TRANSCRIPTIONAL REGULATOR, LRP FAMILY"/>
    <property type="match status" value="1"/>
</dbReference>
<keyword evidence="11" id="KW-1185">Reference proteome</keyword>
<protein>
    <submittedName>
        <fullName evidence="10">Alanine:cation symporter family protein</fullName>
    </submittedName>
</protein>
<keyword evidence="9" id="KW-0732">Signal</keyword>
<evidence type="ECO:0000256" key="6">
    <source>
        <dbReference type="ARBA" id="ARBA00022989"/>
    </source>
</evidence>
<evidence type="ECO:0000256" key="7">
    <source>
        <dbReference type="ARBA" id="ARBA00023136"/>
    </source>
</evidence>
<feature type="transmembrane region" description="Helical" evidence="8">
    <location>
        <begin position="234"/>
        <end position="252"/>
    </location>
</feature>
<proteinExistence type="inferred from homology"/>
<feature type="transmembrane region" description="Helical" evidence="8">
    <location>
        <begin position="259"/>
        <end position="282"/>
    </location>
</feature>
<feature type="transmembrane region" description="Helical" evidence="8">
    <location>
        <begin position="352"/>
        <end position="372"/>
    </location>
</feature>
<organism evidence="10 11">
    <name type="scientific">Phormidium yuhuli AB48</name>
    <dbReference type="NCBI Taxonomy" id="2940671"/>
    <lineage>
        <taxon>Bacteria</taxon>
        <taxon>Bacillati</taxon>
        <taxon>Cyanobacteriota</taxon>
        <taxon>Cyanophyceae</taxon>
        <taxon>Oscillatoriophycideae</taxon>
        <taxon>Oscillatoriales</taxon>
        <taxon>Oscillatoriaceae</taxon>
        <taxon>Phormidium</taxon>
        <taxon>Phormidium yuhuli</taxon>
    </lineage>
</organism>
<dbReference type="Gene3D" id="1.20.1740.10">
    <property type="entry name" value="Amino acid/polyamine transporter I"/>
    <property type="match status" value="1"/>
</dbReference>
<keyword evidence="3 8" id="KW-0813">Transport</keyword>
<keyword evidence="6 8" id="KW-1133">Transmembrane helix</keyword>
<feature type="signal peptide" evidence="9">
    <location>
        <begin position="1"/>
        <end position="20"/>
    </location>
</feature>
<dbReference type="NCBIfam" id="TIGR00835">
    <property type="entry name" value="agcS"/>
    <property type="match status" value="1"/>
</dbReference>
<name>A0ABY5AT12_9CYAN</name>
<gene>
    <name evidence="10" type="ORF">NEA10_04575</name>
</gene>
<dbReference type="Pfam" id="PF01235">
    <property type="entry name" value="Na_Ala_symp"/>
    <property type="match status" value="1"/>
</dbReference>
<feature type="transmembrane region" description="Helical" evidence="8">
    <location>
        <begin position="432"/>
        <end position="453"/>
    </location>
</feature>
<feature type="transmembrane region" description="Helical" evidence="8">
    <location>
        <begin position="44"/>
        <end position="74"/>
    </location>
</feature>
<evidence type="ECO:0000256" key="5">
    <source>
        <dbReference type="ARBA" id="ARBA00022692"/>
    </source>
</evidence>
<dbReference type="EMBL" id="CP098611">
    <property type="protein sequence ID" value="USR92005.1"/>
    <property type="molecule type" value="Genomic_DNA"/>
</dbReference>
<evidence type="ECO:0000256" key="8">
    <source>
        <dbReference type="RuleBase" id="RU363064"/>
    </source>
</evidence>
<accession>A0ABY5AT12</accession>
<dbReference type="PRINTS" id="PR00175">
    <property type="entry name" value="NAALASMPORT"/>
</dbReference>
<feature type="transmembrane region" description="Helical" evidence="8">
    <location>
        <begin position="384"/>
        <end position="411"/>
    </location>
</feature>
<evidence type="ECO:0000256" key="1">
    <source>
        <dbReference type="ARBA" id="ARBA00004651"/>
    </source>
</evidence>
<reference evidence="10" key="1">
    <citation type="submission" date="2022-06" db="EMBL/GenBank/DDBJ databases">
        <title>Genome sequence of Phormidium yuhuli AB48 isolated from an industrial photobioreactor environment.</title>
        <authorList>
            <person name="Qiu Y."/>
            <person name="Noonan A.J.C."/>
            <person name="Dofher K."/>
            <person name="Koch M."/>
            <person name="Kieft B."/>
            <person name="Lin X."/>
            <person name="Ziels R.M."/>
            <person name="Hallam S.J."/>
        </authorList>
    </citation>
    <scope>NUCLEOTIDE SEQUENCE</scope>
    <source>
        <strain evidence="10">AB48</strain>
    </source>
</reference>
<dbReference type="PANTHER" id="PTHR30330">
    <property type="entry name" value="AGSS FAMILY TRANSPORTER, SODIUM-ALANINE"/>
    <property type="match status" value="1"/>
</dbReference>
<feature type="transmembrane region" description="Helical" evidence="8">
    <location>
        <begin position="196"/>
        <end position="214"/>
    </location>
</feature>
<comment type="similarity">
    <text evidence="2 8">Belongs to the alanine or glycine:cation symporter (AGCS) (TC 2.A.25) family.</text>
</comment>
<dbReference type="Proteomes" id="UP001056708">
    <property type="component" value="Chromosome"/>
</dbReference>
<sequence>MKQRWLLFILLLALPTAAIAQEAAEESLNGSGNILELIDNIFSALVDAMAGVLFFSLGGIPLIVLWLIGGAVFFTLRMSFVNIRAFKHAIYVVAGHYDDPDEDGELTHFQALSAALSATVGLGNIAGVAIAVQTGGPGAVFWMTLAGIFGMTSKFVECTLAQKYRTVYSDGRIAGGPMYYLSQGLAQRGLEPLGKVLAILFAILCIGGSLGGGNMFQANQSFSAVSDFVPLPNWLYGVFLATLVALVIIGGIRRIGSVAAAIVPSMCVVYVLAALWIILTNISEVPNAFATIISGAFTPEAVEGGFIGVLIQGIRRAVFSNEAGIGSAAIAHAAARTEEPVREGIVALLEPFIDTVVVCNMTALVVVITGVYQDLDRTGVDLTAAAFGTVIGWFPVILTLAVFLFAFSTMISWSYYGERAWTYLFGEQQTQIYRIIFVLCVFVGSVVNLGAVLDFSDMMLLTMAFPNMLGGFILSNEVARDLRDYLDRLKRGVMPIYK</sequence>
<evidence type="ECO:0000256" key="9">
    <source>
        <dbReference type="SAM" id="SignalP"/>
    </source>
</evidence>
<keyword evidence="4 8" id="KW-1003">Cell membrane</keyword>
<keyword evidence="5 8" id="KW-0812">Transmembrane</keyword>
<keyword evidence="7 8" id="KW-0472">Membrane</keyword>
<evidence type="ECO:0000313" key="11">
    <source>
        <dbReference type="Proteomes" id="UP001056708"/>
    </source>
</evidence>
<keyword evidence="8" id="KW-0769">Symport</keyword>
<evidence type="ECO:0000313" key="10">
    <source>
        <dbReference type="EMBL" id="USR92005.1"/>
    </source>
</evidence>
<dbReference type="InterPro" id="IPR001463">
    <property type="entry name" value="Na/Ala_symport"/>
</dbReference>
<feature type="chain" id="PRO_5047469266" evidence="9">
    <location>
        <begin position="21"/>
        <end position="498"/>
    </location>
</feature>
<dbReference type="RefSeq" id="WP_252664084.1">
    <property type="nucleotide sequence ID" value="NZ_CP098611.1"/>
</dbReference>
<comment type="subcellular location">
    <subcellularLocation>
        <location evidence="1 8">Cell membrane</location>
        <topology evidence="1 8">Multi-pass membrane protein</topology>
    </subcellularLocation>
</comment>
<evidence type="ECO:0000256" key="3">
    <source>
        <dbReference type="ARBA" id="ARBA00022448"/>
    </source>
</evidence>